<name>A0A533ICA1_PARDE</name>
<dbReference type="AlphaFoldDB" id="A0A533ICA1"/>
<reference evidence="1 2" key="1">
    <citation type="journal article" date="2017" name="Nat. Commun.">
        <title>In situ click chemistry generation of cyclooxygenase-2 inhibitors.</title>
        <authorList>
            <person name="Bhardwaj A."/>
            <person name="Kaur J."/>
            <person name="Wuest M."/>
            <person name="Wuest F."/>
        </authorList>
    </citation>
    <scope>NUCLEOTIDE SEQUENCE [LARGE SCALE GENOMIC DNA]</scope>
    <source>
        <strain evidence="1">S2_012_000_R3_94</strain>
    </source>
</reference>
<evidence type="ECO:0000313" key="1">
    <source>
        <dbReference type="EMBL" id="TKW68763.1"/>
    </source>
</evidence>
<accession>A0A533ICA1</accession>
<dbReference type="InterPro" id="IPR010732">
    <property type="entry name" value="T6SS_TssG-like"/>
</dbReference>
<dbReference type="Proteomes" id="UP000315344">
    <property type="component" value="Unassembled WGS sequence"/>
</dbReference>
<dbReference type="PANTHER" id="PTHR35564">
    <property type="match status" value="1"/>
</dbReference>
<sequence>MYLDQQLFADGDDQQATRNAAPLAAALGPGAAFVNREAGFLALLRRLERETPDRPRIGRSARLAEEIVDLGQDPRLEFAETEFRHDPEHQNLPRDSKGRIALRPQFLGMFGPFGALPLNTTEEVQRWQNEGQNGFVRFADVFQARFLQLFFRAWSDAHAISQHDRPEYDRFSRYVAAISGTGSPAYVNHDDFPDIARLPLVSIFGGRVRSAVRLQQILARYFELNVDVEEHVPSWLQFEPDELHGLGKGGALGENTYLGSRVRSVSDRICVHLELPDAERYRRFLPGGEDHRMLTNLIFWYIGRTYEVELALKLPPAQIPGASLGSTVSVGWLAAVSPPNDTDGAPIEVARFLIDPETARPRGDA</sequence>
<gene>
    <name evidence="1" type="primary">tssG</name>
    <name evidence="1" type="ORF">DI616_01870</name>
</gene>
<evidence type="ECO:0000313" key="2">
    <source>
        <dbReference type="Proteomes" id="UP000315344"/>
    </source>
</evidence>
<proteinExistence type="predicted"/>
<dbReference type="PANTHER" id="PTHR35564:SF4">
    <property type="entry name" value="CYTOPLASMIC PROTEIN"/>
    <property type="match status" value="1"/>
</dbReference>
<protein>
    <submittedName>
        <fullName evidence="1">Type VI secretion system baseplate subunit TssG</fullName>
    </submittedName>
</protein>
<comment type="caution">
    <text evidence="1">The sequence shown here is derived from an EMBL/GenBank/DDBJ whole genome shotgun (WGS) entry which is preliminary data.</text>
</comment>
<dbReference type="Pfam" id="PF06996">
    <property type="entry name" value="T6SS_TssG"/>
    <property type="match status" value="1"/>
</dbReference>
<organism evidence="1 2">
    <name type="scientific">Paracoccus denitrificans</name>
    <dbReference type="NCBI Taxonomy" id="266"/>
    <lineage>
        <taxon>Bacteria</taxon>
        <taxon>Pseudomonadati</taxon>
        <taxon>Pseudomonadota</taxon>
        <taxon>Alphaproteobacteria</taxon>
        <taxon>Rhodobacterales</taxon>
        <taxon>Paracoccaceae</taxon>
        <taxon>Paracoccus</taxon>
    </lineage>
</organism>
<dbReference type="NCBIfam" id="TIGR03347">
    <property type="entry name" value="VI_chp_1"/>
    <property type="match status" value="1"/>
</dbReference>
<dbReference type="EMBL" id="VAFL01000001">
    <property type="protein sequence ID" value="TKW68763.1"/>
    <property type="molecule type" value="Genomic_DNA"/>
</dbReference>